<dbReference type="PANTHER" id="PTHR31157:SF1">
    <property type="entry name" value="SCP DOMAIN-CONTAINING PROTEIN"/>
    <property type="match status" value="1"/>
</dbReference>
<dbReference type="PANTHER" id="PTHR31157">
    <property type="entry name" value="SCP DOMAIN-CONTAINING PROTEIN"/>
    <property type="match status" value="1"/>
</dbReference>
<keyword evidence="4" id="KW-1185">Reference proteome</keyword>
<evidence type="ECO:0000259" key="2">
    <source>
        <dbReference type="Pfam" id="PF00188"/>
    </source>
</evidence>
<dbReference type="Gene3D" id="3.40.33.10">
    <property type="entry name" value="CAP"/>
    <property type="match status" value="1"/>
</dbReference>
<feature type="chain" id="PRO_5015688417" evidence="1">
    <location>
        <begin position="27"/>
        <end position="168"/>
    </location>
</feature>
<keyword evidence="1" id="KW-0732">Signal</keyword>
<comment type="caution">
    <text evidence="3">The sequence shown here is derived from an EMBL/GenBank/DDBJ whole genome shotgun (WGS) entry which is preliminary data.</text>
</comment>
<feature type="signal peptide" evidence="1">
    <location>
        <begin position="1"/>
        <end position="26"/>
    </location>
</feature>
<dbReference type="PROSITE" id="PS51257">
    <property type="entry name" value="PROKAR_LIPOPROTEIN"/>
    <property type="match status" value="1"/>
</dbReference>
<dbReference type="InterPro" id="IPR014044">
    <property type="entry name" value="CAP_dom"/>
</dbReference>
<dbReference type="Pfam" id="PF00188">
    <property type="entry name" value="CAP"/>
    <property type="match status" value="1"/>
</dbReference>
<dbReference type="OrthoDB" id="9811255at2"/>
<reference evidence="3 4" key="1">
    <citation type="submission" date="2018-05" db="EMBL/GenBank/DDBJ databases">
        <title>The draft genome of strain NS-104.</title>
        <authorList>
            <person name="Hang P."/>
            <person name="Jiang J."/>
        </authorList>
    </citation>
    <scope>NUCLEOTIDE SEQUENCE [LARGE SCALE GENOMIC DNA]</scope>
    <source>
        <strain evidence="3 4">NS-104</strain>
    </source>
</reference>
<evidence type="ECO:0000313" key="4">
    <source>
        <dbReference type="Proteomes" id="UP000245252"/>
    </source>
</evidence>
<proteinExistence type="predicted"/>
<accession>A0A2U2DWK5</accession>
<feature type="domain" description="SCP" evidence="2">
    <location>
        <begin position="52"/>
        <end position="162"/>
    </location>
</feature>
<dbReference type="AlphaFoldDB" id="A0A2U2DWK5"/>
<evidence type="ECO:0000256" key="1">
    <source>
        <dbReference type="SAM" id="SignalP"/>
    </source>
</evidence>
<dbReference type="SUPFAM" id="SSF55797">
    <property type="entry name" value="PR-1-like"/>
    <property type="match status" value="1"/>
</dbReference>
<dbReference type="Proteomes" id="UP000245252">
    <property type="component" value="Unassembled WGS sequence"/>
</dbReference>
<dbReference type="EMBL" id="QFBC01000001">
    <property type="protein sequence ID" value="PWE57697.1"/>
    <property type="molecule type" value="Genomic_DNA"/>
</dbReference>
<organism evidence="3 4">
    <name type="scientific">Metarhizobium album</name>
    <dbReference type="NCBI Taxonomy" id="2182425"/>
    <lineage>
        <taxon>Bacteria</taxon>
        <taxon>Pseudomonadati</taxon>
        <taxon>Pseudomonadota</taxon>
        <taxon>Alphaproteobacteria</taxon>
        <taxon>Hyphomicrobiales</taxon>
        <taxon>Rhizobiaceae</taxon>
        <taxon>Metarhizobium</taxon>
    </lineage>
</organism>
<dbReference type="CDD" id="cd05379">
    <property type="entry name" value="CAP_bacterial"/>
    <property type="match status" value="1"/>
</dbReference>
<protein>
    <submittedName>
        <fullName evidence="3">CAP domain-containing protein</fullName>
    </submittedName>
</protein>
<gene>
    <name evidence="3" type="ORF">DEM27_00350</name>
</gene>
<evidence type="ECO:0000313" key="3">
    <source>
        <dbReference type="EMBL" id="PWE57697.1"/>
    </source>
</evidence>
<dbReference type="InterPro" id="IPR035940">
    <property type="entry name" value="CAP_sf"/>
</dbReference>
<sequence length="168" mass="17669">MSRTPLLLCRRRLVLLSGLGILSALAGCSTTSVLSSNDDGASGDETADALPMVNSLRARKGLSPLAVDPVASQAATDQAKRMAKVGKMSHLIGFNDDFGKRMKDHGVALPAAENIAAGQNETARAVQAWIDSPKHLHNMLGDFRGLGVAVARNSSSGNRPYWAMVLSS</sequence>
<dbReference type="RefSeq" id="WP_109456214.1">
    <property type="nucleotide sequence ID" value="NZ_QFBC01000001.1"/>
</dbReference>
<name>A0A2U2DWK5_9HYPH</name>